<evidence type="ECO:0000256" key="4">
    <source>
        <dbReference type="ARBA" id="ARBA00022614"/>
    </source>
</evidence>
<dbReference type="InterPro" id="IPR032675">
    <property type="entry name" value="LRR_dom_sf"/>
</dbReference>
<keyword evidence="5 12" id="KW-0812">Transmembrane</keyword>
<dbReference type="FunFam" id="3.80.10.10:FF:000649">
    <property type="entry name" value="Leucine Rich Repeat family protein"/>
    <property type="match status" value="1"/>
</dbReference>
<dbReference type="Pfam" id="PF00560">
    <property type="entry name" value="LRR_1"/>
    <property type="match status" value="1"/>
</dbReference>
<evidence type="ECO:0000259" key="13">
    <source>
        <dbReference type="Pfam" id="PF08263"/>
    </source>
</evidence>
<keyword evidence="16" id="KW-1185">Reference proteome</keyword>
<evidence type="ECO:0000313" key="15">
    <source>
        <dbReference type="EMBL" id="RXH98695.1"/>
    </source>
</evidence>
<dbReference type="InterPro" id="IPR001611">
    <property type="entry name" value="Leu-rich_rpt"/>
</dbReference>
<dbReference type="SMART" id="SM00369">
    <property type="entry name" value="LRR_TYP"/>
    <property type="match status" value="6"/>
</dbReference>
<dbReference type="Gene3D" id="3.80.10.10">
    <property type="entry name" value="Ribonuclease Inhibitor"/>
    <property type="match status" value="3"/>
</dbReference>
<dbReference type="Pfam" id="PF13516">
    <property type="entry name" value="LRR_6"/>
    <property type="match status" value="2"/>
</dbReference>
<dbReference type="InterPro" id="IPR055414">
    <property type="entry name" value="LRR_R13L4/SHOC2-like"/>
</dbReference>
<feature type="transmembrane region" description="Helical" evidence="12">
    <location>
        <begin position="12"/>
        <end position="29"/>
    </location>
</feature>
<sequence>MDTLLANTLFNPLNISLSFLILLLASTYLPTTIICLGDVGVPSTGTVKPLCIEEERRALVSFKQHLVDPSGRLSSWAGHDCCRWEGISCNNSTGHVVKMDLRNPYPDSRSYEEWDESAYERSFLGGKINASLLSLKHLKYLDLSCNEFQGIRIPMFFGELESLQYLNFYFASFEGEIPPSLGNLSSLNILDLGMNSHLSSRNLTWLSHLSSLKYLNLNYMDLSRTGASWAYHINMLPSLLELHLSSCQIESIPLSLQRVNFLPLSLQRINLTSLFVLDMSNKGIKRSSFPNWFFNLTSLITLDLSWNTFSSPFPNEFANFKSLEHLDLSGTGLKGQIPKVIGNLCKLKVLSLSGNKFDGGGIEEFWRSVSNCPNNSLELLDLSSCELESQLPTSLGVLKSLQNLYLGGNSLWGSIPDSIGNLSSLKSLYLSSNKMNGSIPKSLGQLYELVDLDLSNNSWEGTLTEAHFRNLTRLQDFQVGIQVTNAPMSLIFDVASVWDPPFKLQSIAIINCRVGPGFWVPLSFSTADLDDRGKARCDRHLTILSLSLSLSFNLLT</sequence>
<proteinExistence type="inferred from homology"/>
<keyword evidence="8 12" id="KW-1133">Transmembrane helix</keyword>
<dbReference type="InterPro" id="IPR046956">
    <property type="entry name" value="RLP23-like"/>
</dbReference>
<evidence type="ECO:0000256" key="6">
    <source>
        <dbReference type="ARBA" id="ARBA00022729"/>
    </source>
</evidence>
<keyword evidence="7" id="KW-0677">Repeat</keyword>
<accession>A0A498JU42</accession>
<dbReference type="PANTHER" id="PTHR48063">
    <property type="entry name" value="LRR RECEPTOR-LIKE KINASE"/>
    <property type="match status" value="1"/>
</dbReference>
<dbReference type="Pfam" id="PF23598">
    <property type="entry name" value="LRR_14"/>
    <property type="match status" value="1"/>
</dbReference>
<name>A0A498JU42_MALDO</name>
<evidence type="ECO:0000256" key="3">
    <source>
        <dbReference type="ARBA" id="ARBA00022475"/>
    </source>
</evidence>
<evidence type="ECO:0000259" key="14">
    <source>
        <dbReference type="Pfam" id="PF23598"/>
    </source>
</evidence>
<keyword evidence="10" id="KW-0675">Receptor</keyword>
<dbReference type="PANTHER" id="PTHR48063:SF90">
    <property type="entry name" value="OS11G0565920 PROTEIN"/>
    <property type="match status" value="1"/>
</dbReference>
<dbReference type="AlphaFoldDB" id="A0A498JU42"/>
<keyword evidence="6" id="KW-0732">Signal</keyword>
<keyword evidence="11" id="KW-0325">Glycoprotein</keyword>
<dbReference type="STRING" id="3750.A0A498JU42"/>
<evidence type="ECO:0000256" key="7">
    <source>
        <dbReference type="ARBA" id="ARBA00022737"/>
    </source>
</evidence>
<dbReference type="InterPro" id="IPR013210">
    <property type="entry name" value="LRR_N_plant-typ"/>
</dbReference>
<evidence type="ECO:0000256" key="2">
    <source>
        <dbReference type="ARBA" id="ARBA00009592"/>
    </source>
</evidence>
<dbReference type="Proteomes" id="UP000290289">
    <property type="component" value="Chromosome 5"/>
</dbReference>
<protein>
    <submittedName>
        <fullName evidence="15">Uncharacterized protein</fullName>
    </submittedName>
</protein>
<keyword evidence="4" id="KW-0433">Leucine-rich repeat</keyword>
<comment type="caution">
    <text evidence="15">The sequence shown here is derived from an EMBL/GenBank/DDBJ whole genome shotgun (WGS) entry which is preliminary data.</text>
</comment>
<feature type="domain" description="Leucine-rich repeat-containing N-terminal plant-type" evidence="13">
    <location>
        <begin position="53"/>
        <end position="90"/>
    </location>
</feature>
<evidence type="ECO:0000256" key="12">
    <source>
        <dbReference type="SAM" id="Phobius"/>
    </source>
</evidence>
<evidence type="ECO:0000256" key="8">
    <source>
        <dbReference type="ARBA" id="ARBA00022989"/>
    </source>
</evidence>
<dbReference type="FunFam" id="3.80.10.10:FF:001362">
    <property type="entry name" value="Lrr receptor-like serinethreonine-protein kinase gso2"/>
    <property type="match status" value="1"/>
</dbReference>
<feature type="domain" description="Disease resistance R13L4/SHOC-2-like LRR" evidence="14">
    <location>
        <begin position="376"/>
        <end position="512"/>
    </location>
</feature>
<dbReference type="InterPro" id="IPR003591">
    <property type="entry name" value="Leu-rich_rpt_typical-subtyp"/>
</dbReference>
<keyword evidence="3" id="KW-1003">Cell membrane</keyword>
<dbReference type="EMBL" id="RDQH01000331">
    <property type="protein sequence ID" value="RXH98695.1"/>
    <property type="molecule type" value="Genomic_DNA"/>
</dbReference>
<dbReference type="SUPFAM" id="SSF52058">
    <property type="entry name" value="L domain-like"/>
    <property type="match status" value="1"/>
</dbReference>
<keyword evidence="9 12" id="KW-0472">Membrane</keyword>
<reference evidence="15 16" key="1">
    <citation type="submission" date="2018-10" db="EMBL/GenBank/DDBJ databases">
        <title>A high-quality apple genome assembly.</title>
        <authorList>
            <person name="Hu J."/>
        </authorList>
    </citation>
    <scope>NUCLEOTIDE SEQUENCE [LARGE SCALE GENOMIC DNA]</scope>
    <source>
        <strain evidence="16">cv. HFTH1</strain>
        <tissue evidence="15">Young leaf</tissue>
    </source>
</reference>
<evidence type="ECO:0000256" key="5">
    <source>
        <dbReference type="ARBA" id="ARBA00022692"/>
    </source>
</evidence>
<evidence type="ECO:0000313" key="16">
    <source>
        <dbReference type="Proteomes" id="UP000290289"/>
    </source>
</evidence>
<dbReference type="Pfam" id="PF13855">
    <property type="entry name" value="LRR_8"/>
    <property type="match status" value="1"/>
</dbReference>
<evidence type="ECO:0000256" key="11">
    <source>
        <dbReference type="ARBA" id="ARBA00023180"/>
    </source>
</evidence>
<evidence type="ECO:0000256" key="1">
    <source>
        <dbReference type="ARBA" id="ARBA00004251"/>
    </source>
</evidence>
<evidence type="ECO:0000256" key="10">
    <source>
        <dbReference type="ARBA" id="ARBA00023170"/>
    </source>
</evidence>
<gene>
    <name evidence="15" type="ORF">DVH24_011020</name>
</gene>
<dbReference type="GO" id="GO:0005886">
    <property type="term" value="C:plasma membrane"/>
    <property type="evidence" value="ECO:0007669"/>
    <property type="project" value="UniProtKB-SubCell"/>
</dbReference>
<organism evidence="15 16">
    <name type="scientific">Malus domestica</name>
    <name type="common">Apple</name>
    <name type="synonym">Pyrus malus</name>
    <dbReference type="NCBI Taxonomy" id="3750"/>
    <lineage>
        <taxon>Eukaryota</taxon>
        <taxon>Viridiplantae</taxon>
        <taxon>Streptophyta</taxon>
        <taxon>Embryophyta</taxon>
        <taxon>Tracheophyta</taxon>
        <taxon>Spermatophyta</taxon>
        <taxon>Magnoliopsida</taxon>
        <taxon>eudicotyledons</taxon>
        <taxon>Gunneridae</taxon>
        <taxon>Pentapetalae</taxon>
        <taxon>rosids</taxon>
        <taxon>fabids</taxon>
        <taxon>Rosales</taxon>
        <taxon>Rosaceae</taxon>
        <taxon>Amygdaloideae</taxon>
        <taxon>Maleae</taxon>
        <taxon>Malus</taxon>
    </lineage>
</organism>
<dbReference type="Pfam" id="PF08263">
    <property type="entry name" value="LRRNT_2"/>
    <property type="match status" value="1"/>
</dbReference>
<evidence type="ECO:0000256" key="9">
    <source>
        <dbReference type="ARBA" id="ARBA00023136"/>
    </source>
</evidence>
<comment type="subcellular location">
    <subcellularLocation>
        <location evidence="1">Cell membrane</location>
        <topology evidence="1">Single-pass type I membrane protein</topology>
    </subcellularLocation>
</comment>
<comment type="similarity">
    <text evidence="2">Belongs to the RLP family.</text>
</comment>